<evidence type="ECO:0000256" key="1">
    <source>
        <dbReference type="SAM" id="SignalP"/>
    </source>
</evidence>
<reference evidence="2 3" key="1">
    <citation type="submission" date="2020-03" db="EMBL/GenBank/DDBJ databases">
        <title>Draft Genome Sequence of Cudoniella acicularis.</title>
        <authorList>
            <person name="Buettner E."/>
            <person name="Kellner H."/>
        </authorList>
    </citation>
    <scope>NUCLEOTIDE SEQUENCE [LARGE SCALE GENOMIC DNA]</scope>
    <source>
        <strain evidence="2 3">DSM 108380</strain>
    </source>
</reference>
<proteinExistence type="predicted"/>
<feature type="chain" id="PRO_5034808744" evidence="1">
    <location>
        <begin position="18"/>
        <end position="199"/>
    </location>
</feature>
<dbReference type="AlphaFoldDB" id="A0A8H4W2B7"/>
<evidence type="ECO:0000313" key="2">
    <source>
        <dbReference type="EMBL" id="KAF4631107.1"/>
    </source>
</evidence>
<organism evidence="2 3">
    <name type="scientific">Cudoniella acicularis</name>
    <dbReference type="NCBI Taxonomy" id="354080"/>
    <lineage>
        <taxon>Eukaryota</taxon>
        <taxon>Fungi</taxon>
        <taxon>Dikarya</taxon>
        <taxon>Ascomycota</taxon>
        <taxon>Pezizomycotina</taxon>
        <taxon>Leotiomycetes</taxon>
        <taxon>Helotiales</taxon>
        <taxon>Tricladiaceae</taxon>
        <taxon>Cudoniella</taxon>
    </lineage>
</organism>
<dbReference type="OrthoDB" id="3429372at2759"/>
<dbReference type="EMBL" id="JAAMPI010000477">
    <property type="protein sequence ID" value="KAF4631107.1"/>
    <property type="molecule type" value="Genomic_DNA"/>
</dbReference>
<evidence type="ECO:0000313" key="3">
    <source>
        <dbReference type="Proteomes" id="UP000566819"/>
    </source>
</evidence>
<keyword evidence="1" id="KW-0732">Signal</keyword>
<dbReference type="Proteomes" id="UP000566819">
    <property type="component" value="Unassembled WGS sequence"/>
</dbReference>
<accession>A0A8H4W2B7</accession>
<sequence length="199" mass="22603">MKSSIFFLFPLLPSVLASKIEAVTDINHPSKALFNPYHPIYLGEVFWPPSMTFIAWLPTAQNTLTEWCWKAIEADPQTLYSLGGIDALETYEYFGEQAYITREGKRWADCRITPESERMGACTGVADWDCEGKHKFTGPGTRKWSCWVIDKERAVREWEGKLKSLENRNGTKDGAKKEEGETVTDAMFTAECGDYWGHG</sequence>
<gene>
    <name evidence="2" type="ORF">G7Y89_g7032</name>
</gene>
<feature type="signal peptide" evidence="1">
    <location>
        <begin position="1"/>
        <end position="17"/>
    </location>
</feature>
<name>A0A8H4W2B7_9HELO</name>
<protein>
    <submittedName>
        <fullName evidence="2">Uncharacterized protein</fullName>
    </submittedName>
</protein>
<comment type="caution">
    <text evidence="2">The sequence shown here is derived from an EMBL/GenBank/DDBJ whole genome shotgun (WGS) entry which is preliminary data.</text>
</comment>
<keyword evidence="3" id="KW-1185">Reference proteome</keyword>